<feature type="region of interest" description="Disordered" evidence="15">
    <location>
        <begin position="905"/>
        <end position="926"/>
    </location>
</feature>
<evidence type="ECO:0000256" key="6">
    <source>
        <dbReference type="ARBA" id="ARBA00022801"/>
    </source>
</evidence>
<dbReference type="SUPFAM" id="SSF52200">
    <property type="entry name" value="Toll/Interleukin receptor TIR domain"/>
    <property type="match status" value="1"/>
</dbReference>
<dbReference type="GO" id="GO:0016020">
    <property type="term" value="C:membrane"/>
    <property type="evidence" value="ECO:0007669"/>
    <property type="project" value="UniProtKB-SubCell"/>
</dbReference>
<dbReference type="FunFam" id="2.60.40.10:FF:000188">
    <property type="entry name" value="Interleukin-1 receptor accessory protein-like 1"/>
    <property type="match status" value="1"/>
</dbReference>
<keyword evidence="6" id="KW-0378">Hydrolase</keyword>
<sequence length="926" mass="105094">MQLFLLPLSGQFDKSRCRAAPPGAHLKYPTERRVERKHRLYLRCEIGPLVIATLTSFDSVLMPVVHSIRLVCKFRICSKQTRSSQRVLHMSINDVVLNCSRRPCCLIVKYVQVHHSGVRLKKAAIRCLTPLPTMIINHSMLFDRKLSEASPRLISHPRSSPLRSVTFSTMDSDPSLVRSSLDGCIDWSVDLKEYHVLAGEPVRVKCALFYSYIRTNYTMATNAKLRLIWYKNKGDAEEPIIFSGHRLSKEDDSIWFRSAEMEDNGFYTCVLRNSTYCMKVSMSMTVEESDEGRCFSSKIRHLEKAEITHSKMISCPDIEDYMAPYKQPQMTWYKECERVEWRSSIMLNTTHLWIPEVEEGDGGNYTCELQYGSRVVRRTTQLKVTALQTTRPPKVLFPPERQDTVIEITPGMPLSLDCKAFFGYSGENRRPIIYWMKGEKFVEELAGHIKESEVRILREHLGEKEVQLSLTFDAVEEADLANYTCYVENHIGRRSGSAILQKKDMYRLELAGGLGVILLLLGVLTALYKCYNLEIMLCYRRHFGSDETEDDNKEYDAYLSYTKVDLDCLGRTTSSDEETFALEILPDVLEKHYGYKLFIPDRDLIPSSTYIEDLARSVEQSRRLIIILTPEFVAKRGWSIFQIETRLHSMLVTGEIKVIMIECADLKNVINYQEVEALKHTIKVLSIIKWRGPKSNELSSKFWKQVVYDMPAKRRETLSRRQVMDSGEQGLFGDLQTTVSTIAMTTTSASLVALATEIPDYNQMTLPLAGGHTATAAQMRHFCRSYEFQLPPPPSSMSPPLPPPSTVQFSTLGPGGRHVYCNIPMTLLNGQIPHKQMDSFCQTFGPTGYRLIQTANRSLCVKLATTLDLGAQRSIPVHSHTGCGNQLTRQLLDYLEISVHGKAKSSANAGQSSTSATSQNSNLPVD</sequence>
<evidence type="ECO:0000259" key="16">
    <source>
        <dbReference type="PROSITE" id="PS50104"/>
    </source>
</evidence>
<evidence type="ECO:0000256" key="5">
    <source>
        <dbReference type="ARBA" id="ARBA00022737"/>
    </source>
</evidence>
<keyword evidence="10" id="KW-1015">Disulfide bond</keyword>
<dbReference type="InterPro" id="IPR000157">
    <property type="entry name" value="TIR_dom"/>
</dbReference>
<keyword evidence="5" id="KW-0677">Repeat</keyword>
<keyword evidence="3" id="KW-0812">Transmembrane</keyword>
<evidence type="ECO:0000256" key="14">
    <source>
        <dbReference type="ARBA" id="ARBA00057129"/>
    </source>
</evidence>
<dbReference type="FunFam" id="3.40.50.10140:FF:000009">
    <property type="entry name" value="X-linked interleukin-1 receptor accessory protein-like 1"/>
    <property type="match status" value="1"/>
</dbReference>
<dbReference type="PROSITE" id="PS50104">
    <property type="entry name" value="TIR"/>
    <property type="match status" value="1"/>
</dbReference>
<dbReference type="InterPro" id="IPR013783">
    <property type="entry name" value="Ig-like_fold"/>
</dbReference>
<dbReference type="InterPro" id="IPR035897">
    <property type="entry name" value="Toll_tir_struct_dom_sf"/>
</dbReference>
<keyword evidence="12" id="KW-0325">Glycoprotein</keyword>
<dbReference type="GO" id="GO:0007165">
    <property type="term" value="P:signal transduction"/>
    <property type="evidence" value="ECO:0007669"/>
    <property type="project" value="InterPro"/>
</dbReference>
<keyword evidence="8" id="KW-0520">NAD</keyword>
<keyword evidence="9" id="KW-0472">Membrane</keyword>
<accession>A0A6A4SWW6</accession>
<dbReference type="FunFam" id="2.60.40.10:FF:000220">
    <property type="entry name" value="X-linked interleukin-1 receptor accessory protein-like 1"/>
    <property type="match status" value="1"/>
</dbReference>
<feature type="domain" description="Ig-like" evidence="17">
    <location>
        <begin position="174"/>
        <end position="285"/>
    </location>
</feature>
<gene>
    <name evidence="18" type="ORF">F2P81_007931</name>
</gene>
<dbReference type="FunFam" id="2.60.40.10:FF:000284">
    <property type="entry name" value="interleukin-1 receptor accessory protein-like 1"/>
    <property type="match status" value="1"/>
</dbReference>
<name>A0A6A4SWW6_SCOMX</name>
<evidence type="ECO:0000313" key="18">
    <source>
        <dbReference type="EMBL" id="KAF0039696.1"/>
    </source>
</evidence>
<dbReference type="GO" id="GO:0007399">
    <property type="term" value="P:nervous system development"/>
    <property type="evidence" value="ECO:0007669"/>
    <property type="project" value="UniProtKB-ARBA"/>
</dbReference>
<keyword evidence="4" id="KW-0732">Signal</keyword>
<dbReference type="Gene3D" id="3.40.50.10140">
    <property type="entry name" value="Toll/interleukin-1 receptor homology (TIR) domain"/>
    <property type="match status" value="1"/>
</dbReference>
<evidence type="ECO:0000256" key="15">
    <source>
        <dbReference type="SAM" id="MobiDB-lite"/>
    </source>
</evidence>
<evidence type="ECO:0000256" key="9">
    <source>
        <dbReference type="ARBA" id="ARBA00023136"/>
    </source>
</evidence>
<comment type="similarity">
    <text evidence="2">Belongs to the interleukin-1 receptor family.</text>
</comment>
<dbReference type="PROSITE" id="PS50835">
    <property type="entry name" value="IG_LIKE"/>
    <property type="match status" value="3"/>
</dbReference>
<comment type="subcellular location">
    <subcellularLocation>
        <location evidence="1">Membrane</location>
        <topology evidence="1">Single-pass type I membrane protein</topology>
    </subcellularLocation>
</comment>
<comment type="caution">
    <text evidence="18">The sequence shown here is derived from an EMBL/GenBank/DDBJ whole genome shotgun (WGS) entry which is preliminary data.</text>
</comment>
<dbReference type="Pfam" id="PF01582">
    <property type="entry name" value="TIR"/>
    <property type="match status" value="1"/>
</dbReference>
<evidence type="ECO:0008006" key="20">
    <source>
        <dbReference type="Google" id="ProtNLM"/>
    </source>
</evidence>
<evidence type="ECO:0000256" key="4">
    <source>
        <dbReference type="ARBA" id="ARBA00022729"/>
    </source>
</evidence>
<evidence type="ECO:0000256" key="2">
    <source>
        <dbReference type="ARBA" id="ARBA00009752"/>
    </source>
</evidence>
<dbReference type="PANTHER" id="PTHR11890:SF10">
    <property type="entry name" value="X-LINKED INTERLEUKIN-1 RECEPTOR ACCESSORY PROTEIN-LIKE 2"/>
    <property type="match status" value="1"/>
</dbReference>
<dbReference type="InterPro" id="IPR007110">
    <property type="entry name" value="Ig-like_dom"/>
</dbReference>
<keyword evidence="11" id="KW-0675">Receptor</keyword>
<dbReference type="SUPFAM" id="SSF48726">
    <property type="entry name" value="Immunoglobulin"/>
    <property type="match status" value="3"/>
</dbReference>
<evidence type="ECO:0000313" key="19">
    <source>
        <dbReference type="Proteomes" id="UP000438429"/>
    </source>
</evidence>
<evidence type="ECO:0000259" key="17">
    <source>
        <dbReference type="PROSITE" id="PS50835"/>
    </source>
</evidence>
<evidence type="ECO:0000256" key="13">
    <source>
        <dbReference type="ARBA" id="ARBA00023319"/>
    </source>
</evidence>
<reference evidence="18 19" key="1">
    <citation type="submission" date="2019-06" db="EMBL/GenBank/DDBJ databases">
        <title>Draft genomes of female and male turbot (Scophthalmus maximus).</title>
        <authorList>
            <person name="Xu H."/>
            <person name="Xu X.-W."/>
            <person name="Shao C."/>
            <person name="Chen S."/>
        </authorList>
    </citation>
    <scope>NUCLEOTIDE SEQUENCE [LARGE SCALE GENOMIC DNA]</scope>
    <source>
        <strain evidence="18">Ysfricsl-2016a</strain>
        <tissue evidence="18">Blood</tissue>
    </source>
</reference>
<dbReference type="PANTHER" id="PTHR11890">
    <property type="entry name" value="INTERLEUKIN-1 RECEPTOR FAMILY MEMBER"/>
    <property type="match status" value="1"/>
</dbReference>
<evidence type="ECO:0000256" key="1">
    <source>
        <dbReference type="ARBA" id="ARBA00004479"/>
    </source>
</evidence>
<dbReference type="GO" id="GO:0016787">
    <property type="term" value="F:hydrolase activity"/>
    <property type="evidence" value="ECO:0007669"/>
    <property type="project" value="UniProtKB-KW"/>
</dbReference>
<evidence type="ECO:0000256" key="8">
    <source>
        <dbReference type="ARBA" id="ARBA00023027"/>
    </source>
</evidence>
<dbReference type="AlphaFoldDB" id="A0A6A4SWW6"/>
<evidence type="ECO:0000256" key="3">
    <source>
        <dbReference type="ARBA" id="ARBA00022692"/>
    </source>
</evidence>
<feature type="domain" description="Ig-like" evidence="17">
    <location>
        <begin position="393"/>
        <end position="501"/>
    </location>
</feature>
<dbReference type="InterPro" id="IPR015621">
    <property type="entry name" value="IL-1_rcpt_fam"/>
</dbReference>
<comment type="function">
    <text evidence="14">May regulate secretion and presynaptic differentiation through inhibition of the activity of N-type voltage-gated calcium channel. During presynaptic differentiation may regulate both synaptic vesicle accumulation in axon terminals and subsequent axon terminal remodeling.</text>
</comment>
<dbReference type="SMART" id="SM00409">
    <property type="entry name" value="IG"/>
    <property type="match status" value="3"/>
</dbReference>
<evidence type="ECO:0000256" key="10">
    <source>
        <dbReference type="ARBA" id="ARBA00023157"/>
    </source>
</evidence>
<dbReference type="EMBL" id="VEVO01000007">
    <property type="protein sequence ID" value="KAF0039696.1"/>
    <property type="molecule type" value="Genomic_DNA"/>
</dbReference>
<dbReference type="SMART" id="SM00255">
    <property type="entry name" value="TIR"/>
    <property type="match status" value="1"/>
</dbReference>
<feature type="domain" description="TIR" evidence="16">
    <location>
        <begin position="553"/>
        <end position="710"/>
    </location>
</feature>
<keyword evidence="13" id="KW-0393">Immunoglobulin domain</keyword>
<protein>
    <recommendedName>
        <fullName evidence="20">X-linked interleukin-1 receptor accessory protein-like 2</fullName>
    </recommendedName>
</protein>
<dbReference type="InterPro" id="IPR036179">
    <property type="entry name" value="Ig-like_dom_sf"/>
</dbReference>
<dbReference type="Proteomes" id="UP000438429">
    <property type="component" value="Unassembled WGS sequence"/>
</dbReference>
<feature type="domain" description="Ig-like" evidence="17">
    <location>
        <begin position="313"/>
        <end position="383"/>
    </location>
</feature>
<dbReference type="Gene3D" id="2.60.40.10">
    <property type="entry name" value="Immunoglobulins"/>
    <property type="match status" value="3"/>
</dbReference>
<proteinExistence type="inferred from homology"/>
<evidence type="ECO:0000256" key="12">
    <source>
        <dbReference type="ARBA" id="ARBA00023180"/>
    </source>
</evidence>
<dbReference type="PRINTS" id="PR01537">
    <property type="entry name" value="INTRLKN1R1F"/>
</dbReference>
<evidence type="ECO:0000256" key="7">
    <source>
        <dbReference type="ARBA" id="ARBA00022989"/>
    </source>
</evidence>
<dbReference type="GO" id="GO:0045202">
    <property type="term" value="C:synapse"/>
    <property type="evidence" value="ECO:0007669"/>
    <property type="project" value="UniProtKB-ARBA"/>
</dbReference>
<dbReference type="InterPro" id="IPR003599">
    <property type="entry name" value="Ig_sub"/>
</dbReference>
<keyword evidence="7" id="KW-1133">Transmembrane helix</keyword>
<organism evidence="18 19">
    <name type="scientific">Scophthalmus maximus</name>
    <name type="common">Turbot</name>
    <name type="synonym">Psetta maxima</name>
    <dbReference type="NCBI Taxonomy" id="52904"/>
    <lineage>
        <taxon>Eukaryota</taxon>
        <taxon>Metazoa</taxon>
        <taxon>Chordata</taxon>
        <taxon>Craniata</taxon>
        <taxon>Vertebrata</taxon>
        <taxon>Euteleostomi</taxon>
        <taxon>Actinopterygii</taxon>
        <taxon>Neopterygii</taxon>
        <taxon>Teleostei</taxon>
        <taxon>Neoteleostei</taxon>
        <taxon>Acanthomorphata</taxon>
        <taxon>Carangaria</taxon>
        <taxon>Pleuronectiformes</taxon>
        <taxon>Pleuronectoidei</taxon>
        <taxon>Scophthalmidae</taxon>
        <taxon>Scophthalmus</taxon>
    </lineage>
</organism>
<evidence type="ECO:0000256" key="11">
    <source>
        <dbReference type="ARBA" id="ARBA00023170"/>
    </source>
</evidence>